<dbReference type="PANTHER" id="PTHR10622:SF10">
    <property type="entry name" value="HET DOMAIN-CONTAINING PROTEIN"/>
    <property type="match status" value="1"/>
</dbReference>
<dbReference type="Pfam" id="PF06985">
    <property type="entry name" value="HET"/>
    <property type="match status" value="1"/>
</dbReference>
<dbReference type="InterPro" id="IPR010730">
    <property type="entry name" value="HET"/>
</dbReference>
<organism evidence="2 3">
    <name type="scientific">Fusarium torreyae</name>
    <dbReference type="NCBI Taxonomy" id="1237075"/>
    <lineage>
        <taxon>Eukaryota</taxon>
        <taxon>Fungi</taxon>
        <taxon>Dikarya</taxon>
        <taxon>Ascomycota</taxon>
        <taxon>Pezizomycotina</taxon>
        <taxon>Sordariomycetes</taxon>
        <taxon>Hypocreomycetidae</taxon>
        <taxon>Hypocreales</taxon>
        <taxon>Nectriaceae</taxon>
        <taxon>Fusarium</taxon>
    </lineage>
</organism>
<keyword evidence="3" id="KW-1185">Reference proteome</keyword>
<sequence length="639" mass="73143">MTQPLLFSPAQAQQLKMRLLNVTSLALQEFDGRQVPPYAILSHTWGEGEVLFRDIGTPTAASKQGYSKVTGCCKKAAEDGFEWAWIDTCCIDKSSSSELSEAINSMYKWYQRATVCYAYLQDVTTEDQSPEAFNIADFCRSRWFTRGWTLQELIAPQIVELCSKEWTMIGSKRSLASSIESVTGIPISVLRGANPFIYNVAERMSWASARVTTREEDLAYCLLGLFHVNMPLLYGEGLKSFLRLQEQILRQEEDYSIFAWTLQQAYRPQNQYMYATGFLAWSPSQFSKTNRKGSQLPFRIRRQDLLTGFTPAKLLEGENSPLMDNQDEQGDELVYRLLHEKDYSHMFRSFDSIFAMKVASSPPELTSRGLRVSLPIMRPKDPALPSIAWIFYEIQDCLVCVFLEPAREWSTNVHCRVSSTWLIGVHKSFLTRFELTDLFIHPSGYCRHNNTFDTTPPTSMFSSKRTKVLVEAQEEETRPLDVILAYPSDEWMELETPIHESPFKALWVCCSHGSQSSLFRIDFMISSDNASCSVRELPDSQSSNEIDETRKKSLFRACMQYKKRFLAHTDRAVKRSARISKTVLSAALHRRPSSDEDLLIYELRVETWDVANCPSWVQLSLLQETKEVDGTEVEDPKSP</sequence>
<dbReference type="Proteomes" id="UP001152049">
    <property type="component" value="Unassembled WGS sequence"/>
</dbReference>
<gene>
    <name evidence="2" type="ORF">NW762_001347</name>
</gene>
<dbReference type="PANTHER" id="PTHR10622">
    <property type="entry name" value="HET DOMAIN-CONTAINING PROTEIN"/>
    <property type="match status" value="1"/>
</dbReference>
<dbReference type="OrthoDB" id="674604at2759"/>
<evidence type="ECO:0000259" key="1">
    <source>
        <dbReference type="Pfam" id="PF06985"/>
    </source>
</evidence>
<dbReference type="AlphaFoldDB" id="A0A9W8SD43"/>
<feature type="domain" description="Heterokaryon incompatibility" evidence="1">
    <location>
        <begin position="38"/>
        <end position="127"/>
    </location>
</feature>
<proteinExistence type="predicted"/>
<evidence type="ECO:0000313" key="3">
    <source>
        <dbReference type="Proteomes" id="UP001152049"/>
    </source>
</evidence>
<protein>
    <recommendedName>
        <fullName evidence="1">Heterokaryon incompatibility domain-containing protein</fullName>
    </recommendedName>
</protein>
<reference evidence="2" key="1">
    <citation type="submission" date="2022-09" db="EMBL/GenBank/DDBJ databases">
        <title>Fusarium specimens isolated from Avocado Roots.</title>
        <authorList>
            <person name="Stajich J."/>
            <person name="Roper C."/>
            <person name="Heimlech-Rivalta G."/>
        </authorList>
    </citation>
    <scope>NUCLEOTIDE SEQUENCE</scope>
    <source>
        <strain evidence="2">CF00136</strain>
    </source>
</reference>
<comment type="caution">
    <text evidence="2">The sequence shown here is derived from an EMBL/GenBank/DDBJ whole genome shotgun (WGS) entry which is preliminary data.</text>
</comment>
<accession>A0A9W8SD43</accession>
<evidence type="ECO:0000313" key="2">
    <source>
        <dbReference type="EMBL" id="KAJ4269679.1"/>
    </source>
</evidence>
<name>A0A9W8SD43_9HYPO</name>
<dbReference type="EMBL" id="JAOQAZ010000002">
    <property type="protein sequence ID" value="KAJ4269679.1"/>
    <property type="molecule type" value="Genomic_DNA"/>
</dbReference>